<name>A0A4Y2B995_ARAVE</name>
<protein>
    <recommendedName>
        <fullName evidence="1">DUF4817 domain-containing protein</fullName>
    </recommendedName>
</protein>
<feature type="domain" description="DUF4817" evidence="1">
    <location>
        <begin position="19"/>
        <end position="67"/>
    </location>
</feature>
<reference evidence="2 3" key="1">
    <citation type="journal article" date="2019" name="Sci. Rep.">
        <title>Orb-weaving spider Araneus ventricosus genome elucidates the spidroin gene catalogue.</title>
        <authorList>
            <person name="Kono N."/>
            <person name="Nakamura H."/>
            <person name="Ohtoshi R."/>
            <person name="Moran D.A.P."/>
            <person name="Shinohara A."/>
            <person name="Yoshida Y."/>
            <person name="Fujiwara M."/>
            <person name="Mori M."/>
            <person name="Tomita M."/>
            <person name="Arakawa K."/>
        </authorList>
    </citation>
    <scope>NUCLEOTIDE SEQUENCE [LARGE SCALE GENOMIC DNA]</scope>
</reference>
<sequence length="87" mass="9833">MKSHNEALRGISMRSPDFRIVRAYYSGTNSPIAARRKLVIKYKLKITCPSGITIKNAIEMFERTGSVDVSTLQRFSKNFLIFVCATS</sequence>
<comment type="caution">
    <text evidence="2">The sequence shown here is derived from an EMBL/GenBank/DDBJ whole genome shotgun (WGS) entry which is preliminary data.</text>
</comment>
<dbReference type="EMBL" id="BGPR01000061">
    <property type="protein sequence ID" value="GBL88623.1"/>
    <property type="molecule type" value="Genomic_DNA"/>
</dbReference>
<dbReference type="Proteomes" id="UP000499080">
    <property type="component" value="Unassembled WGS sequence"/>
</dbReference>
<evidence type="ECO:0000313" key="3">
    <source>
        <dbReference type="Proteomes" id="UP000499080"/>
    </source>
</evidence>
<keyword evidence="3" id="KW-1185">Reference proteome</keyword>
<dbReference type="Pfam" id="PF16087">
    <property type="entry name" value="DUF4817"/>
    <property type="match status" value="1"/>
</dbReference>
<proteinExistence type="predicted"/>
<dbReference type="InterPro" id="IPR032135">
    <property type="entry name" value="DUF4817"/>
</dbReference>
<organism evidence="2 3">
    <name type="scientific">Araneus ventricosus</name>
    <name type="common">Orbweaver spider</name>
    <name type="synonym">Epeira ventricosa</name>
    <dbReference type="NCBI Taxonomy" id="182803"/>
    <lineage>
        <taxon>Eukaryota</taxon>
        <taxon>Metazoa</taxon>
        <taxon>Ecdysozoa</taxon>
        <taxon>Arthropoda</taxon>
        <taxon>Chelicerata</taxon>
        <taxon>Arachnida</taxon>
        <taxon>Araneae</taxon>
        <taxon>Araneomorphae</taxon>
        <taxon>Entelegynae</taxon>
        <taxon>Araneoidea</taxon>
        <taxon>Araneidae</taxon>
        <taxon>Araneus</taxon>
    </lineage>
</organism>
<accession>A0A4Y2B995</accession>
<dbReference type="AlphaFoldDB" id="A0A4Y2B995"/>
<gene>
    <name evidence="2" type="ORF">AVEN_195622_1</name>
</gene>
<evidence type="ECO:0000259" key="1">
    <source>
        <dbReference type="Pfam" id="PF16087"/>
    </source>
</evidence>
<evidence type="ECO:0000313" key="2">
    <source>
        <dbReference type="EMBL" id="GBL88623.1"/>
    </source>
</evidence>